<gene>
    <name evidence="6" type="primary">GRIP1</name>
</gene>
<dbReference type="InterPro" id="IPR001478">
    <property type="entry name" value="PDZ"/>
</dbReference>
<dbReference type="EMBL" id="AJFE02087407">
    <property type="status" value="NOT_ANNOTATED_CDS"/>
    <property type="molecule type" value="Genomic_DNA"/>
</dbReference>
<feature type="compositionally biased region" description="Polar residues" evidence="4">
    <location>
        <begin position="779"/>
        <end position="795"/>
    </location>
</feature>
<evidence type="ECO:0000256" key="2">
    <source>
        <dbReference type="ARBA" id="ARBA00022490"/>
    </source>
</evidence>
<dbReference type="EMBL" id="AJFE02087405">
    <property type="status" value="NOT_ANNOTATED_CDS"/>
    <property type="molecule type" value="Genomic_DNA"/>
</dbReference>
<evidence type="ECO:0000256" key="3">
    <source>
        <dbReference type="ARBA" id="ARBA00022737"/>
    </source>
</evidence>
<dbReference type="EMBL" id="AJFE02087411">
    <property type="status" value="NOT_ANNOTATED_CDS"/>
    <property type="molecule type" value="Genomic_DNA"/>
</dbReference>
<comment type="subcellular location">
    <subcellularLocation>
        <location evidence="1">Cytoplasm</location>
    </subcellularLocation>
</comment>
<dbReference type="FunFam" id="2.30.42.10:FF:000035">
    <property type="entry name" value="Glutamate receptor interacting protein 1"/>
    <property type="match status" value="1"/>
</dbReference>
<reference evidence="6" key="2">
    <citation type="submission" date="2025-08" db="UniProtKB">
        <authorList>
            <consortium name="Ensembl"/>
        </authorList>
    </citation>
    <scope>IDENTIFICATION</scope>
</reference>
<dbReference type="Pfam" id="PF17820">
    <property type="entry name" value="PDZ_6"/>
    <property type="match status" value="1"/>
</dbReference>
<evidence type="ECO:0000313" key="6">
    <source>
        <dbReference type="Ensembl" id="ENSPPAP00000023834.1"/>
    </source>
</evidence>
<dbReference type="CDD" id="cd06682">
    <property type="entry name" value="PDZ5_GRIP1-2-like"/>
    <property type="match status" value="1"/>
</dbReference>
<dbReference type="Bgee" id="ENSPPAG00000035019">
    <property type="expression patterns" value="Expressed in placenta and 3 other cell types or tissues"/>
</dbReference>
<dbReference type="FunFam" id="2.30.42.10:FF:000034">
    <property type="entry name" value="Glutamate receptor interacting protein 1"/>
    <property type="match status" value="1"/>
</dbReference>
<dbReference type="FunFam" id="2.30.42.10:FF:000022">
    <property type="entry name" value="Glutamate receptor interacting protein 1"/>
    <property type="match status" value="1"/>
</dbReference>
<dbReference type="CDD" id="cd06687">
    <property type="entry name" value="PDZ1_GRIP1-2-like"/>
    <property type="match status" value="1"/>
</dbReference>
<dbReference type="SUPFAM" id="SSF50156">
    <property type="entry name" value="PDZ domain-like"/>
    <property type="match status" value="7"/>
</dbReference>
<dbReference type="SMART" id="SM00228">
    <property type="entry name" value="PDZ"/>
    <property type="match status" value="7"/>
</dbReference>
<proteinExistence type="predicted"/>
<feature type="compositionally biased region" description="Polar residues" evidence="4">
    <location>
        <begin position="867"/>
        <end position="897"/>
    </location>
</feature>
<dbReference type="InterPro" id="IPR036034">
    <property type="entry name" value="PDZ_sf"/>
</dbReference>
<name>A0A2R9B9C1_PANPA</name>
<keyword evidence="2" id="KW-0963">Cytoplasm</keyword>
<dbReference type="EMBL" id="AJFE02087412">
    <property type="status" value="NOT_ANNOTATED_CDS"/>
    <property type="molecule type" value="Genomic_DNA"/>
</dbReference>
<dbReference type="CDD" id="cd06683">
    <property type="entry name" value="PDZ6_GRIP1-2-like"/>
    <property type="match status" value="1"/>
</dbReference>
<dbReference type="Ensembl" id="ENSPPAT00000046659.1">
    <property type="protein sequence ID" value="ENSPPAP00000023834.1"/>
    <property type="gene ID" value="ENSPPAG00000035019.1"/>
</dbReference>
<feature type="domain" description="PDZ" evidence="5">
    <location>
        <begin position="927"/>
        <end position="1009"/>
    </location>
</feature>
<feature type="domain" description="PDZ" evidence="5">
    <location>
        <begin position="242"/>
        <end position="326"/>
    </location>
</feature>
<dbReference type="InterPro" id="IPR041489">
    <property type="entry name" value="PDZ_6"/>
</dbReference>
<feature type="domain" description="PDZ" evidence="5">
    <location>
        <begin position="511"/>
        <end position="596"/>
    </location>
</feature>
<dbReference type="GO" id="GO:0098887">
    <property type="term" value="P:neurotransmitter receptor transport, endosome to postsynaptic membrane"/>
    <property type="evidence" value="ECO:0007669"/>
    <property type="project" value="TreeGrafter"/>
</dbReference>
<protein>
    <submittedName>
        <fullName evidence="6">Glutamate receptor interacting protein 1</fullName>
    </submittedName>
</protein>
<dbReference type="CDD" id="cd06685">
    <property type="entry name" value="PDZ7_GRIP1-2-like"/>
    <property type="match status" value="1"/>
</dbReference>
<dbReference type="EMBL" id="AJFE02087408">
    <property type="status" value="NOT_ANNOTATED_CDS"/>
    <property type="molecule type" value="Genomic_DNA"/>
</dbReference>
<dbReference type="FunFam" id="2.30.42.10:FF:000021">
    <property type="entry name" value="Glutamate receptor interacting protein 1"/>
    <property type="match status" value="1"/>
</dbReference>
<dbReference type="PANTHER" id="PTHR46227:SF3">
    <property type="entry name" value="GLUTAMATE RECEPTOR-INTERACTING PROTEIN 1"/>
    <property type="match status" value="1"/>
</dbReference>
<keyword evidence="7" id="KW-1185">Reference proteome</keyword>
<reference evidence="6" key="3">
    <citation type="submission" date="2025-09" db="UniProtKB">
        <authorList>
            <consortium name="Ensembl"/>
        </authorList>
    </citation>
    <scope>IDENTIFICATION</scope>
</reference>
<dbReference type="EMBL" id="AJFE02087410">
    <property type="status" value="NOT_ANNOTATED_CDS"/>
    <property type="molecule type" value="Genomic_DNA"/>
</dbReference>
<dbReference type="AlphaFoldDB" id="A0A2R9B9C1"/>
<dbReference type="FunFam" id="2.30.42.10:FF:000023">
    <property type="entry name" value="Glutamate receptor interacting protein 1"/>
    <property type="match status" value="1"/>
</dbReference>
<keyword evidence="3" id="KW-0677">Repeat</keyword>
<feature type="region of interest" description="Disordered" evidence="4">
    <location>
        <begin position="779"/>
        <end position="805"/>
    </location>
</feature>
<evidence type="ECO:0000313" key="7">
    <source>
        <dbReference type="Proteomes" id="UP000240080"/>
    </source>
</evidence>
<feature type="domain" description="PDZ" evidence="5">
    <location>
        <begin position="410"/>
        <end position="485"/>
    </location>
</feature>
<feature type="domain" description="PDZ" evidence="5">
    <location>
        <begin position="140"/>
        <end position="228"/>
    </location>
</feature>
<dbReference type="GeneTree" id="ENSGT00940000158692"/>
<dbReference type="FunFam" id="2.30.42.10:FF:000025">
    <property type="entry name" value="Glutamate receptor interacting protein 1"/>
    <property type="match status" value="1"/>
</dbReference>
<feature type="domain" description="PDZ" evidence="5">
    <location>
        <begin position="43"/>
        <end position="126"/>
    </location>
</feature>
<evidence type="ECO:0000256" key="4">
    <source>
        <dbReference type="SAM" id="MobiDB-lite"/>
    </source>
</evidence>
<feature type="compositionally biased region" description="Polar residues" evidence="4">
    <location>
        <begin position="1027"/>
        <end position="1038"/>
    </location>
</feature>
<dbReference type="Gene3D" id="2.30.42.10">
    <property type="match status" value="7"/>
</dbReference>
<feature type="region of interest" description="Disordered" evidence="4">
    <location>
        <begin position="1027"/>
        <end position="1051"/>
    </location>
</feature>
<dbReference type="EMBL" id="AJFE02087409">
    <property type="status" value="NOT_ANNOTATED_CDS"/>
    <property type="molecule type" value="Genomic_DNA"/>
</dbReference>
<dbReference type="PROSITE" id="PS50106">
    <property type="entry name" value="PDZ"/>
    <property type="match status" value="7"/>
</dbReference>
<dbReference type="FunFam" id="2.30.42.10:FF:000031">
    <property type="entry name" value="Glutamate receptor interacting protein 1"/>
    <property type="match status" value="1"/>
</dbReference>
<dbReference type="InterPro" id="IPR043545">
    <property type="entry name" value="GRIP1/2"/>
</dbReference>
<dbReference type="PANTHER" id="PTHR46227">
    <property type="entry name" value="GLUTAMATE RECEPTOR-INTERACTING PROTEIN GRIP"/>
    <property type="match status" value="1"/>
</dbReference>
<accession>A0A2R9B9C1</accession>
<feature type="domain" description="PDZ" evidence="5">
    <location>
        <begin position="611"/>
        <end position="693"/>
    </location>
</feature>
<organism evidence="6 7">
    <name type="scientific">Pan paniscus</name>
    <name type="common">Pygmy chimpanzee</name>
    <name type="synonym">Bonobo</name>
    <dbReference type="NCBI Taxonomy" id="9597"/>
    <lineage>
        <taxon>Eukaryota</taxon>
        <taxon>Metazoa</taxon>
        <taxon>Chordata</taxon>
        <taxon>Craniata</taxon>
        <taxon>Vertebrata</taxon>
        <taxon>Euteleostomi</taxon>
        <taxon>Mammalia</taxon>
        <taxon>Eutheria</taxon>
        <taxon>Euarchontoglires</taxon>
        <taxon>Primates</taxon>
        <taxon>Haplorrhini</taxon>
        <taxon>Catarrhini</taxon>
        <taxon>Hominidae</taxon>
        <taxon>Pan</taxon>
    </lineage>
</organism>
<dbReference type="EMBL" id="AJFE02087406">
    <property type="status" value="NOT_ANNOTATED_CDS"/>
    <property type="molecule type" value="Genomic_DNA"/>
</dbReference>
<sequence>LYGWKNIKNCSPYTKSASQTKPPDGALAVRRQSIPEEFKGSTVVELMKKEGTTLGLTVSGGIDKDGKPRVSNLRQGGIAARSDQLDVGDYIKAVNGINLAKFRHDEIISLLKNVGERVVLEVEYELPPVSVQGSSVIFRTVEVTLHKEGNTFGFVIRGGAHDDRNKSRPVVITCVRPGGPADREGTIKPGDRLLSVDGIRLLGTTHAEAMSILKQCGQEATLLIEYDVSVMDSVATASGPLLVEVAKTPGASLGVALTTSMCCNKQVIVIDKIKSASIADRCGALHVGDHILSIDGTSMEYCTLAEATQFLANTTDQVKLEILPHHQTRLALKGPDHAALVSSSFSPTSMSAYSLSSLNMGTLPRSLYSTSPLGTMMRRRLKKKDFKSSLSLASSTVGLAGQVVHTETTEVVLTADPVTGFGIQLQGSVFATETLSSPPLISYIEADSPAERCGVLQIGDRVMAINGIPTEDSTFEEANQLLRDSSITSKVTLEIEFDVAESVIPSSGTFHVKLPKKHNVELGITISSPSSRKPGDPLVISDIKKGSVAHRTGTLELGDKLLAIDNIRLDNCSMEDAVQILQQCEDLVKLKIRKDEDNSDEQESSGAIIYTVELKRYGGPLGITISGTEEPFDPIIISSLTKGGLAERTGAIHIGDRILAINSSSLKGKPLSEAIHLLQMAGETVTLKIKKQTDAQSASSPKKFPISSHLSDLGDVEEDSSPAQKPGKLSDMYPSTVPSVDSAVDSWDGSAIDTSYGTQGTSFQASGYNFNTYDWRSPKQRGSLSPVTKPRSQTYPDVGLSNEDWDRSTASGFAGAADSAETEQEENFWSQALEDLETCGQSGILRELEATIMSGSTMSLNHEAPTPRSQLGRQASFQERSSSRPHYSQTTRSNTLPSDVGRKSVTLRKMKQEIKEIMSPTPVELHKVTLYKDSDMEDFGFSVADGLLEKGVYVKNIRPAGPGDLGGLKPYDRLLQVNHVRTRDFDCCLVVPLIAESGNKLDLVISRNPLASQKSIEQQSLPGDWSEQNSAFFQQPSHGGNLETREPTNTL</sequence>
<feature type="region of interest" description="Disordered" evidence="4">
    <location>
        <begin position="858"/>
        <end position="904"/>
    </location>
</feature>
<evidence type="ECO:0000259" key="5">
    <source>
        <dbReference type="PROSITE" id="PS50106"/>
    </source>
</evidence>
<feature type="region of interest" description="Disordered" evidence="4">
    <location>
        <begin position="692"/>
        <end position="734"/>
    </location>
</feature>
<dbReference type="Pfam" id="PF00595">
    <property type="entry name" value="PDZ"/>
    <property type="match status" value="6"/>
</dbReference>
<reference evidence="6 7" key="1">
    <citation type="journal article" date="2012" name="Nature">
        <title>The bonobo genome compared with the chimpanzee and human genomes.</title>
        <authorList>
            <person name="Prufer K."/>
            <person name="Munch K."/>
            <person name="Hellmann I."/>
            <person name="Akagi K."/>
            <person name="Miller J.R."/>
            <person name="Walenz B."/>
            <person name="Koren S."/>
            <person name="Sutton G."/>
            <person name="Kodira C."/>
            <person name="Winer R."/>
            <person name="Knight J.R."/>
            <person name="Mullikin J.C."/>
            <person name="Meader S.J."/>
            <person name="Ponting C.P."/>
            <person name="Lunter G."/>
            <person name="Higashino S."/>
            <person name="Hobolth A."/>
            <person name="Dutheil J."/>
            <person name="Karakoc E."/>
            <person name="Alkan C."/>
            <person name="Sajjadian S."/>
            <person name="Catacchio C.R."/>
            <person name="Ventura M."/>
            <person name="Marques-Bonet T."/>
            <person name="Eichler E.E."/>
            <person name="Andre C."/>
            <person name="Atencia R."/>
            <person name="Mugisha L."/>
            <person name="Junhold J."/>
            <person name="Patterson N."/>
            <person name="Siebauer M."/>
            <person name="Good J.M."/>
            <person name="Fischer A."/>
            <person name="Ptak S.E."/>
            <person name="Lachmann M."/>
            <person name="Symer D.E."/>
            <person name="Mailund T."/>
            <person name="Schierup M.H."/>
            <person name="Andres A.M."/>
            <person name="Kelso J."/>
            <person name="Paabo S."/>
        </authorList>
    </citation>
    <scope>NUCLEOTIDE SEQUENCE [LARGE SCALE GENOMIC DNA]</scope>
</reference>
<dbReference type="CDD" id="cd06686">
    <property type="entry name" value="PDZ4_GRIP1-2-like"/>
    <property type="match status" value="1"/>
</dbReference>
<dbReference type="Proteomes" id="UP000240080">
    <property type="component" value="Chromosome 12"/>
</dbReference>
<dbReference type="CDD" id="cd06684">
    <property type="entry name" value="PDZ3_GRIP1-2-like"/>
    <property type="match status" value="1"/>
</dbReference>
<evidence type="ECO:0000256" key="1">
    <source>
        <dbReference type="ARBA" id="ARBA00004496"/>
    </source>
</evidence>
<dbReference type="CDD" id="cd06681">
    <property type="entry name" value="PDZ2_GRIP1-2-like"/>
    <property type="match status" value="1"/>
</dbReference>
<dbReference type="GO" id="GO:0005737">
    <property type="term" value="C:cytoplasm"/>
    <property type="evidence" value="ECO:0007669"/>
    <property type="project" value="UniProtKB-SubCell"/>
</dbReference>